<accession>A0A1F7J6E2</accession>
<dbReference type="AlphaFoldDB" id="A0A1F7J6E2"/>
<dbReference type="EMBL" id="MGAR01000034">
    <property type="protein sequence ID" value="OGK51187.1"/>
    <property type="molecule type" value="Genomic_DNA"/>
</dbReference>
<sequence length="104" mass="12083">MILLVIVEDDYKLLIMVLQFEILDFIIENRRIICYHVIMKTNISMTDIFKNPRYRGKHVILAAGKIYTAKTGEGAAEILKKLEKTHPRIIPEVAYLPKARYCGF</sequence>
<dbReference type="STRING" id="1802067.A2966_00930"/>
<organism evidence="1 2">
    <name type="scientific">Candidatus Roizmanbacteria bacterium RIFCSPLOWO2_01_FULL_41_22</name>
    <dbReference type="NCBI Taxonomy" id="1802067"/>
    <lineage>
        <taxon>Bacteria</taxon>
        <taxon>Candidatus Roizmaniibacteriota</taxon>
    </lineage>
</organism>
<name>A0A1F7J6E2_9BACT</name>
<evidence type="ECO:0000313" key="1">
    <source>
        <dbReference type="EMBL" id="OGK51187.1"/>
    </source>
</evidence>
<dbReference type="Proteomes" id="UP000176480">
    <property type="component" value="Unassembled WGS sequence"/>
</dbReference>
<evidence type="ECO:0000313" key="2">
    <source>
        <dbReference type="Proteomes" id="UP000176480"/>
    </source>
</evidence>
<proteinExistence type="predicted"/>
<evidence type="ECO:0008006" key="3">
    <source>
        <dbReference type="Google" id="ProtNLM"/>
    </source>
</evidence>
<protein>
    <recommendedName>
        <fullName evidence="3">DUF5678 domain-containing protein</fullName>
    </recommendedName>
</protein>
<reference evidence="1 2" key="1">
    <citation type="journal article" date="2016" name="Nat. Commun.">
        <title>Thousands of microbial genomes shed light on interconnected biogeochemical processes in an aquifer system.</title>
        <authorList>
            <person name="Anantharaman K."/>
            <person name="Brown C.T."/>
            <person name="Hug L.A."/>
            <person name="Sharon I."/>
            <person name="Castelle C.J."/>
            <person name="Probst A.J."/>
            <person name="Thomas B.C."/>
            <person name="Singh A."/>
            <person name="Wilkins M.J."/>
            <person name="Karaoz U."/>
            <person name="Brodie E.L."/>
            <person name="Williams K.H."/>
            <person name="Hubbard S.S."/>
            <person name="Banfield J.F."/>
        </authorList>
    </citation>
    <scope>NUCLEOTIDE SEQUENCE [LARGE SCALE GENOMIC DNA]</scope>
</reference>
<gene>
    <name evidence="1" type="ORF">A2966_00930</name>
</gene>
<comment type="caution">
    <text evidence="1">The sequence shown here is derived from an EMBL/GenBank/DDBJ whole genome shotgun (WGS) entry which is preliminary data.</text>
</comment>